<dbReference type="Pfam" id="PF10983">
    <property type="entry name" value="DUF2793"/>
    <property type="match status" value="1"/>
</dbReference>
<accession>A0AA37HD66</accession>
<dbReference type="Proteomes" id="UP001055286">
    <property type="component" value="Unassembled WGS sequence"/>
</dbReference>
<dbReference type="InterPro" id="IPR021251">
    <property type="entry name" value="DUF2793"/>
</dbReference>
<evidence type="ECO:0000313" key="2">
    <source>
        <dbReference type="Proteomes" id="UP001055286"/>
    </source>
</evidence>
<keyword evidence="2" id="KW-1185">Reference proteome</keyword>
<dbReference type="EMBL" id="BPQJ01000016">
    <property type="protein sequence ID" value="GJD63321.1"/>
    <property type="molecule type" value="Genomic_DNA"/>
</dbReference>
<sequence length="674" mass="68075">MPDAATANLALPLMAAAQAQKHVTHNEALVALDTLVQLAVLDKDLTAPPASPAEGDRYLIAGAAPTGAWAGWAGRVVRYQDGAWRSFVPRPGWLAFVADEADLYTCTGVAWASFRSTLTALQNLARLGLGTTADAQNPFAAKLNKALWTALTVGEGGSGDLRYTLNKEASGNTLSLLFQSGFSGRAELGLTGDDDLRLKVSPDGAAWREALRVDRGTGGLDLAAAEASAPVAATVDLGALPALKVALTGSGTVTSFGTSPHRLRLLRFTGAATLTHNPASLVLPGGAPLVTAPGDTALATSDASGAWTVRDYVRASGKPVTGPAAADITDASAPGRSVLAGTAAQGATALGLGSGNVPTFASLALSGAAGAFRTTRVLTGSAFRWDYGVDGTAESGSNAGSNFFINTFSDDGTYRATPFVINRNTGSTTVSALTVSGGAVNLDNGASNVIGYRNAGVAPPTTTTRSVGTKIVLFPALSGSDVDYAIGIDGSTLWNSVPTANAFHKWYAGTVPVATLSGSGVLSVAGEMRVGGNTSQYTSSFINGASGYSRGVNIQSAGMLRWAMQATGTPETGGNSGSDYVLAAFSDTGSFLFTPLALSRATGAATFSHNIVAAGSIRPGSYTVATVPAGTAGAVIYVSNGRKSGEGAGAGTGVVACYSNGNWRRLSDDSPVAA</sequence>
<evidence type="ECO:0000313" key="1">
    <source>
        <dbReference type="EMBL" id="GJD63321.1"/>
    </source>
</evidence>
<dbReference type="AlphaFoldDB" id="A0AA37HD66"/>
<reference evidence="1" key="1">
    <citation type="journal article" date="2016" name="Front. Microbiol.">
        <title>Genome Sequence of the Piezophilic, Mesophilic Sulfate-Reducing Bacterium Desulfovibrio indicus J2T.</title>
        <authorList>
            <person name="Cao J."/>
            <person name="Maignien L."/>
            <person name="Shao Z."/>
            <person name="Alain K."/>
            <person name="Jebbar M."/>
        </authorList>
    </citation>
    <scope>NUCLEOTIDE SEQUENCE</scope>
    <source>
        <strain evidence="1">JCM 32048</strain>
    </source>
</reference>
<dbReference type="RefSeq" id="WP_238191735.1">
    <property type="nucleotide sequence ID" value="NZ_BPQJ01000016.1"/>
</dbReference>
<gene>
    <name evidence="1" type="ORF">MPEAHAMD_3487</name>
</gene>
<organism evidence="1 2">
    <name type="scientific">Methylobacterium frigidaeris</name>
    <dbReference type="NCBI Taxonomy" id="2038277"/>
    <lineage>
        <taxon>Bacteria</taxon>
        <taxon>Pseudomonadati</taxon>
        <taxon>Pseudomonadota</taxon>
        <taxon>Alphaproteobacteria</taxon>
        <taxon>Hyphomicrobiales</taxon>
        <taxon>Methylobacteriaceae</taxon>
        <taxon>Methylobacterium</taxon>
    </lineage>
</organism>
<evidence type="ECO:0008006" key="3">
    <source>
        <dbReference type="Google" id="ProtNLM"/>
    </source>
</evidence>
<protein>
    <recommendedName>
        <fullName evidence="3">DUF2793 domain-containing protein</fullName>
    </recommendedName>
</protein>
<reference evidence="1" key="2">
    <citation type="submission" date="2021-08" db="EMBL/GenBank/DDBJ databases">
        <authorList>
            <person name="Tani A."/>
            <person name="Ola A."/>
            <person name="Ogura Y."/>
            <person name="Katsura K."/>
            <person name="Hayashi T."/>
        </authorList>
    </citation>
    <scope>NUCLEOTIDE SEQUENCE</scope>
    <source>
        <strain evidence="1">JCM 32048</strain>
    </source>
</reference>
<name>A0AA37HD66_9HYPH</name>
<comment type="caution">
    <text evidence="1">The sequence shown here is derived from an EMBL/GenBank/DDBJ whole genome shotgun (WGS) entry which is preliminary data.</text>
</comment>
<proteinExistence type="predicted"/>